<dbReference type="Pfam" id="PF00149">
    <property type="entry name" value="Metallophos"/>
    <property type="match status" value="1"/>
</dbReference>
<dbReference type="GO" id="GO:0016787">
    <property type="term" value="F:hydrolase activity"/>
    <property type="evidence" value="ECO:0007669"/>
    <property type="project" value="InterPro"/>
</dbReference>
<feature type="domain" description="Calcineurin-like phosphoesterase" evidence="1">
    <location>
        <begin position="6"/>
        <end position="231"/>
    </location>
</feature>
<dbReference type="AlphaFoldDB" id="A0A4V3V833"/>
<name>A0A4V3V833_9BACI</name>
<sequence length="474" mass="55290">MKLKWAHLSDIHYLYNNYETNVMRDQLVQYLSEKKKDIDLLFITGDLAHQGSNYGEEVESFLDSVITAIEISKENLFIIPGNHDIKRSTMNDRLINQILSSSSAKNEVNSLDSDTYQSLLSSQDPFFNFYKKYMGEDYPKDALHFVKKREGFNVVHINTCLIAGTSGVEGKILVGLNKLYEVLKQLPKDDSINIAIGHHTINCIHTDEKGSLLNRFSDSQIDLYLNGHVHKAAYHNENDNYNNTYMFTSGSMFVDGYADPIFLTGIIDTETASGEVIYHRWNKRDEYWHQSNSEGRLVVDGSYKFDIHRLKKKTEITMDDTPLAVDEDEFRMFLIEFHTIINKEADINEELISKDITEKFINMLCSPTLERQFDRCSVYFPIVNKILGTTSFFSFDKRFIIPDVIVSEYLNVLYNFENGDLILHHMINNLFSRYRIQVNYSEERLKSYIRILIFWSINECDIFNEDKRQRTVIK</sequence>
<dbReference type="InterPro" id="IPR050535">
    <property type="entry name" value="DNA_Repair-Maintenance_Comp"/>
</dbReference>
<evidence type="ECO:0000313" key="3">
    <source>
        <dbReference type="Proteomes" id="UP000306477"/>
    </source>
</evidence>
<dbReference type="Gene3D" id="3.60.21.10">
    <property type="match status" value="1"/>
</dbReference>
<gene>
    <name evidence="2" type="ORF">E1I69_08780</name>
</gene>
<evidence type="ECO:0000259" key="1">
    <source>
        <dbReference type="Pfam" id="PF00149"/>
    </source>
</evidence>
<dbReference type="EMBL" id="SLUB01000011">
    <property type="protein sequence ID" value="THE13183.1"/>
    <property type="molecule type" value="Genomic_DNA"/>
</dbReference>
<dbReference type="PANTHER" id="PTHR30337">
    <property type="entry name" value="COMPONENT OF ATP-DEPENDENT DSDNA EXONUCLEASE"/>
    <property type="match status" value="1"/>
</dbReference>
<evidence type="ECO:0000313" key="2">
    <source>
        <dbReference type="EMBL" id="THE13183.1"/>
    </source>
</evidence>
<dbReference type="SUPFAM" id="SSF56300">
    <property type="entry name" value="Metallo-dependent phosphatases"/>
    <property type="match status" value="1"/>
</dbReference>
<accession>A0A4V3V833</accession>
<comment type="caution">
    <text evidence="2">The sequence shown here is derived from an EMBL/GenBank/DDBJ whole genome shotgun (WGS) entry which is preliminary data.</text>
</comment>
<dbReference type="Proteomes" id="UP000306477">
    <property type="component" value="Unassembled WGS sequence"/>
</dbReference>
<proteinExistence type="predicted"/>
<dbReference type="RefSeq" id="WP_136379232.1">
    <property type="nucleotide sequence ID" value="NZ_SLUB01000011.1"/>
</dbReference>
<dbReference type="InterPro" id="IPR004843">
    <property type="entry name" value="Calcineurin-like_PHP"/>
</dbReference>
<dbReference type="PANTHER" id="PTHR30337:SF0">
    <property type="entry name" value="NUCLEASE SBCCD SUBUNIT D"/>
    <property type="match status" value="1"/>
</dbReference>
<protein>
    <recommendedName>
        <fullName evidence="1">Calcineurin-like phosphoesterase domain-containing protein</fullName>
    </recommendedName>
</protein>
<reference evidence="2 3" key="1">
    <citation type="journal article" date="2019" name="Indoor Air">
        <title>Impacts of indoor surface finishes on bacterial viability.</title>
        <authorList>
            <person name="Hu J."/>
            <person name="Maamar S.B."/>
            <person name="Glawe A.J."/>
            <person name="Gottel N."/>
            <person name="Gilbert J.A."/>
            <person name="Hartmann E.M."/>
        </authorList>
    </citation>
    <scope>NUCLEOTIDE SEQUENCE [LARGE SCALE GENOMIC DNA]</scope>
    <source>
        <strain evidence="2 3">AF060A6</strain>
    </source>
</reference>
<keyword evidence="3" id="KW-1185">Reference proteome</keyword>
<dbReference type="OrthoDB" id="115870at2"/>
<organism evidence="2 3">
    <name type="scientific">Bacillus timonensis</name>
    <dbReference type="NCBI Taxonomy" id="1033734"/>
    <lineage>
        <taxon>Bacteria</taxon>
        <taxon>Bacillati</taxon>
        <taxon>Bacillota</taxon>
        <taxon>Bacilli</taxon>
        <taxon>Bacillales</taxon>
        <taxon>Bacillaceae</taxon>
        <taxon>Bacillus</taxon>
    </lineage>
</organism>
<dbReference type="InterPro" id="IPR029052">
    <property type="entry name" value="Metallo-depent_PP-like"/>
</dbReference>